<dbReference type="OrthoDB" id="981888at2"/>
<protein>
    <recommendedName>
        <fullName evidence="4">Lipoprotein</fullName>
    </recommendedName>
</protein>
<keyword evidence="1" id="KW-0732">Signal</keyword>
<name>A0A315ZE45_SEDFL</name>
<evidence type="ECO:0008006" key="4">
    <source>
        <dbReference type="Google" id="ProtNLM"/>
    </source>
</evidence>
<gene>
    <name evidence="2" type="ORF">BC781_102970</name>
</gene>
<keyword evidence="3" id="KW-1185">Reference proteome</keyword>
<comment type="caution">
    <text evidence="2">The sequence shown here is derived from an EMBL/GenBank/DDBJ whole genome shotgun (WGS) entry which is preliminary data.</text>
</comment>
<dbReference type="AlphaFoldDB" id="A0A315ZE45"/>
<evidence type="ECO:0000313" key="2">
    <source>
        <dbReference type="EMBL" id="PWJ43409.1"/>
    </source>
</evidence>
<dbReference type="RefSeq" id="WP_109617936.1">
    <property type="nucleotide sequence ID" value="NZ_QGDO01000002.1"/>
</dbReference>
<feature type="chain" id="PRO_5016260415" description="Lipoprotein" evidence="1">
    <location>
        <begin position="22"/>
        <end position="76"/>
    </location>
</feature>
<dbReference type="EMBL" id="QGDO01000002">
    <property type="protein sequence ID" value="PWJ43409.1"/>
    <property type="molecule type" value="Genomic_DNA"/>
</dbReference>
<organism evidence="2 3">
    <name type="scientific">Sediminitomix flava</name>
    <dbReference type="NCBI Taxonomy" id="379075"/>
    <lineage>
        <taxon>Bacteria</taxon>
        <taxon>Pseudomonadati</taxon>
        <taxon>Bacteroidota</taxon>
        <taxon>Cytophagia</taxon>
        <taxon>Cytophagales</taxon>
        <taxon>Flammeovirgaceae</taxon>
        <taxon>Sediminitomix</taxon>
    </lineage>
</organism>
<reference evidence="2 3" key="1">
    <citation type="submission" date="2018-03" db="EMBL/GenBank/DDBJ databases">
        <title>Genomic Encyclopedia of Archaeal and Bacterial Type Strains, Phase II (KMG-II): from individual species to whole genera.</title>
        <authorList>
            <person name="Goeker M."/>
        </authorList>
    </citation>
    <scope>NUCLEOTIDE SEQUENCE [LARGE SCALE GENOMIC DNA]</scope>
    <source>
        <strain evidence="2 3">DSM 28229</strain>
    </source>
</reference>
<dbReference type="Proteomes" id="UP000245535">
    <property type="component" value="Unassembled WGS sequence"/>
</dbReference>
<feature type="signal peptide" evidence="1">
    <location>
        <begin position="1"/>
        <end position="21"/>
    </location>
</feature>
<proteinExistence type="predicted"/>
<sequence>MKKNIVRVAAAGLLLSLTACFGQHNKAPNPGVNLDSKRIYGETREAKPRQLAKEHNTADLETTKRINEIRNELYPN</sequence>
<accession>A0A315ZE45</accession>
<evidence type="ECO:0000313" key="3">
    <source>
        <dbReference type="Proteomes" id="UP000245535"/>
    </source>
</evidence>
<evidence type="ECO:0000256" key="1">
    <source>
        <dbReference type="SAM" id="SignalP"/>
    </source>
</evidence>
<dbReference type="PROSITE" id="PS51257">
    <property type="entry name" value="PROKAR_LIPOPROTEIN"/>
    <property type="match status" value="1"/>
</dbReference>